<feature type="compositionally biased region" description="Basic and acidic residues" evidence="1">
    <location>
        <begin position="14"/>
        <end position="28"/>
    </location>
</feature>
<organism evidence="2 3">
    <name type="scientific">Colocasia esculenta</name>
    <name type="common">Wild taro</name>
    <name type="synonym">Arum esculentum</name>
    <dbReference type="NCBI Taxonomy" id="4460"/>
    <lineage>
        <taxon>Eukaryota</taxon>
        <taxon>Viridiplantae</taxon>
        <taxon>Streptophyta</taxon>
        <taxon>Embryophyta</taxon>
        <taxon>Tracheophyta</taxon>
        <taxon>Spermatophyta</taxon>
        <taxon>Magnoliopsida</taxon>
        <taxon>Liliopsida</taxon>
        <taxon>Araceae</taxon>
        <taxon>Aroideae</taxon>
        <taxon>Colocasieae</taxon>
        <taxon>Colocasia</taxon>
    </lineage>
</organism>
<gene>
    <name evidence="2" type="ORF">Taro_039741</name>
</gene>
<sequence length="755" mass="85305">MRRDFSRVSTQTSSHEELLSSSRSEGRKKVLPHFSRTTENATEEGDATLRTRPYRASQNQLHRDEVPRRDLRCVNVFATWMPAAFSIVWENCWRTFFLPSSRPEDKSPLSNDASSSIPYGGPKLARMAHGELLCLSSMPGHISARPDLQILPGNRRYSKIPWLEPMVNALPMASTNLLHEWKLTTATILLEELELMLGLPKDKKGEEYRIAHIVAPINSWAILGEITTKHEDLRCSISTVLTQVSGTLWAGWLAQNAGLFSIFKRDGGVRRLLIATPGDVAFWLPLFWLIVYMHAACCTRDRRADFDRRIATGSRVTTWSRRSDMSRSVTPSMVTSLVGSPRFQGEPGTWVCSGFVPVQWHGPAGCDLQVWWFGWSPQFLFGLVERQLDLSSMAARLRGSVMADQRDWGGGGDDPEDPTQRMIEWIWESLTEIRMRMDQPGPAQPAIPVVEEVVPVAPALPPVGVEVVYGALALIALLGSAVHMVVLRLQWLPLQLGAPGSEVWWFGWSPQFLFGLVERQLDLSSVAARLRVTSEAHPPYSFQVRESRRLPIRLLVPGRTVAEQGLCHLQQCNFLSLYTSGYASASARSREAESCQAHYQMGMHINFKVTDDPSVKCMSMLHHPLSFVGAPLHMTIQAWCAMAMIKGLKEWRIYFKTMIEELFEMRLRFLHNKMIRVPQRIGLALRLIGDEALVLYNPDRCYLQCGAARTVVPTLSHYPPIQARKMNDEQDEQEDDVTHEYQLPLQRVRSIVSGA</sequence>
<proteinExistence type="predicted"/>
<dbReference type="AlphaFoldDB" id="A0A843WWK1"/>
<protein>
    <submittedName>
        <fullName evidence="2">Uncharacterized protein</fullName>
    </submittedName>
</protein>
<name>A0A843WWK1_COLES</name>
<evidence type="ECO:0000256" key="1">
    <source>
        <dbReference type="SAM" id="MobiDB-lite"/>
    </source>
</evidence>
<accession>A0A843WWK1</accession>
<dbReference type="Proteomes" id="UP000652761">
    <property type="component" value="Unassembled WGS sequence"/>
</dbReference>
<reference evidence="2" key="1">
    <citation type="submission" date="2017-07" db="EMBL/GenBank/DDBJ databases">
        <title>Taro Niue Genome Assembly and Annotation.</title>
        <authorList>
            <person name="Atibalentja N."/>
            <person name="Keating K."/>
            <person name="Fields C.J."/>
        </authorList>
    </citation>
    <scope>NUCLEOTIDE SEQUENCE</scope>
    <source>
        <strain evidence="2">Niue_2</strain>
        <tissue evidence="2">Leaf</tissue>
    </source>
</reference>
<evidence type="ECO:0000313" key="2">
    <source>
        <dbReference type="EMBL" id="MQM06910.1"/>
    </source>
</evidence>
<keyword evidence="3" id="KW-1185">Reference proteome</keyword>
<evidence type="ECO:0000313" key="3">
    <source>
        <dbReference type="Proteomes" id="UP000652761"/>
    </source>
</evidence>
<comment type="caution">
    <text evidence="2">The sequence shown here is derived from an EMBL/GenBank/DDBJ whole genome shotgun (WGS) entry which is preliminary data.</text>
</comment>
<feature type="region of interest" description="Disordered" evidence="1">
    <location>
        <begin position="1"/>
        <end position="62"/>
    </location>
</feature>
<dbReference type="EMBL" id="NMUH01003738">
    <property type="protein sequence ID" value="MQM06910.1"/>
    <property type="molecule type" value="Genomic_DNA"/>
</dbReference>